<dbReference type="Proteomes" id="UP001310248">
    <property type="component" value="Unassembled WGS sequence"/>
</dbReference>
<dbReference type="Pfam" id="PF07148">
    <property type="entry name" value="MalM"/>
    <property type="match status" value="1"/>
</dbReference>
<accession>A0ABU7G5T4</accession>
<reference evidence="1 2" key="2">
    <citation type="submission" date="2023-12" db="EMBL/GenBank/DDBJ databases">
        <authorList>
            <consortium name="Cladostephus spongiosus"/>
            <person name="Lorente B."/>
            <person name="Cabral C."/>
            <person name="Frias J."/>
            <person name="Faria J."/>
            <person name="Toubarro D."/>
        </authorList>
    </citation>
    <scope>NUCLEOTIDE SEQUENCE [LARGE SCALE GENOMIC DNA]</scope>
    <source>
        <strain evidence="1 2">ZMCS4</strain>
    </source>
</reference>
<comment type="caution">
    <text evidence="1">The sequence shown here is derived from an EMBL/GenBank/DDBJ whole genome shotgun (WGS) entry which is preliminary data.</text>
</comment>
<reference evidence="2" key="1">
    <citation type="submission" date="2023-07" db="EMBL/GenBank/DDBJ databases">
        <title>Draft genome sequence of Agarivorans aestuarii strain ZMCS4, a CAZymes producing bacteria isolated from the marine brown algae Clodostephus spongiosus.</title>
        <authorList>
            <person name="Lorente B."/>
            <person name="Cabral C."/>
            <person name="Frias J."/>
            <person name="Faria J."/>
            <person name="Toubarro D."/>
        </authorList>
    </citation>
    <scope>NUCLEOTIDE SEQUENCE [LARGE SCALE GENOMIC DNA]</scope>
    <source>
        <strain evidence="2">ZMCS4</strain>
    </source>
</reference>
<dbReference type="RefSeq" id="WP_329775816.1">
    <property type="nucleotide sequence ID" value="NZ_JAYDYW010000010.1"/>
</dbReference>
<dbReference type="InterPro" id="IPR010794">
    <property type="entry name" value="MalM"/>
</dbReference>
<protein>
    <submittedName>
        <fullName evidence="1">MalM family protein</fullName>
    </submittedName>
</protein>
<name>A0ABU7G5T4_9ALTE</name>
<dbReference type="EMBL" id="JAYDYW010000010">
    <property type="protein sequence ID" value="MEE1674766.1"/>
    <property type="molecule type" value="Genomic_DNA"/>
</dbReference>
<keyword evidence="2" id="KW-1185">Reference proteome</keyword>
<feature type="non-terminal residue" evidence="1">
    <location>
        <position position="1"/>
    </location>
</feature>
<evidence type="ECO:0000313" key="1">
    <source>
        <dbReference type="EMBL" id="MEE1674766.1"/>
    </source>
</evidence>
<proteinExistence type="predicted"/>
<gene>
    <name evidence="1" type="ORF">SNR37_000085</name>
</gene>
<organism evidence="1 2">
    <name type="scientific">Agarivorans aestuarii</name>
    <dbReference type="NCBI Taxonomy" id="1563703"/>
    <lineage>
        <taxon>Bacteria</taxon>
        <taxon>Pseudomonadati</taxon>
        <taxon>Pseudomonadota</taxon>
        <taxon>Gammaproteobacteria</taxon>
        <taxon>Alteromonadales</taxon>
        <taxon>Alteromonadaceae</taxon>
        <taxon>Agarivorans</taxon>
    </lineage>
</organism>
<sequence length="213" mass="23660">FIGGRSCIKLCTCNNQLLVEVLMNILTKKIKKHTTFIFIVSALISPSSLAEVLQQKPVSLPFNEIVDVSSTPSQNKVADSNLSYEIPPNSGPVKMTIATFIDKTIFVPNIAVLDEHDSTVAEYTSKDLTYVSMQPSDKDKLTGEFIINPLAKNNAMKVVIYTTQQDIEGFTETYPAYRKFLESAAFSDIKIPNEKVPHSNQGTLEINFESAYN</sequence>
<evidence type="ECO:0000313" key="2">
    <source>
        <dbReference type="Proteomes" id="UP001310248"/>
    </source>
</evidence>